<dbReference type="Pfam" id="PF02873">
    <property type="entry name" value="MurB_C"/>
    <property type="match status" value="1"/>
</dbReference>
<feature type="active site" description="Proton donor" evidence="17">
    <location>
        <position position="273"/>
    </location>
</feature>
<dbReference type="PANTHER" id="PTHR21071:SF4">
    <property type="entry name" value="UDP-N-ACETYLENOLPYRUVOYLGLUCOSAMINE REDUCTASE"/>
    <property type="match status" value="1"/>
</dbReference>
<name>A0A849A8S9_9ACTN</name>
<evidence type="ECO:0000256" key="17">
    <source>
        <dbReference type="HAMAP-Rule" id="MF_00037"/>
    </source>
</evidence>
<feature type="active site" evidence="17">
    <location>
        <position position="386"/>
    </location>
</feature>
<evidence type="ECO:0000256" key="14">
    <source>
        <dbReference type="ARBA" id="ARBA00023306"/>
    </source>
</evidence>
<keyword evidence="10 17" id="KW-0521">NADP</keyword>
<dbReference type="InterPro" id="IPR016166">
    <property type="entry name" value="FAD-bd_PCMH"/>
</dbReference>
<dbReference type="GO" id="GO:0071555">
    <property type="term" value="P:cell wall organization"/>
    <property type="evidence" value="ECO:0007669"/>
    <property type="project" value="UniProtKB-KW"/>
</dbReference>
<dbReference type="InterPro" id="IPR036318">
    <property type="entry name" value="FAD-bd_PCMH-like_sf"/>
</dbReference>
<sequence length="402" mass="40686">MSLNLPSGCATLFGVGDKPVDQPIHPTEPSRSSAPARPPLLSELTTLGLGGPARELIRVRTREQVAQAVGGRDVLVLGGGSNLVVADAGVDLPVVKIELGGITEQPAPDPAAGIVLVTLGAGLVWDDVVADLTARGYAELAPLSGIPGAVGATPVQNVGAYGVEIADLLERVTVFDRASVQIRSVPAADLGLGYRTSVLRGTDAAVVLDVTFALASPGSIGTVARYPELARSLNVEPGERADPAAVREAVLALRRGKGMVLDPDDPDTRSAGSFFTNPIVPAADAPGVLAAITAKLGDVPVPQWPAAVPGAAAGDPPGTKLSAAWLIDRAGFGKGFAGPGGRVAISSKHTLALTNRGGASTADLVALARQVRDGVHAAFGVRLEPEPVFVGVSLDDAPVPSP</sequence>
<dbReference type="HAMAP" id="MF_00037">
    <property type="entry name" value="MurB"/>
    <property type="match status" value="1"/>
</dbReference>
<evidence type="ECO:0000256" key="5">
    <source>
        <dbReference type="ARBA" id="ARBA00010485"/>
    </source>
</evidence>
<evidence type="ECO:0000256" key="4">
    <source>
        <dbReference type="ARBA" id="ARBA00004752"/>
    </source>
</evidence>
<dbReference type="EMBL" id="JABEND010000003">
    <property type="protein sequence ID" value="NNG35508.1"/>
    <property type="molecule type" value="Genomic_DNA"/>
</dbReference>
<organism evidence="20 21">
    <name type="scientific">Nakamurella aerolata</name>
    <dbReference type="NCBI Taxonomy" id="1656892"/>
    <lineage>
        <taxon>Bacteria</taxon>
        <taxon>Bacillati</taxon>
        <taxon>Actinomycetota</taxon>
        <taxon>Actinomycetes</taxon>
        <taxon>Nakamurellales</taxon>
        <taxon>Nakamurellaceae</taxon>
        <taxon>Nakamurella</taxon>
    </lineage>
</organism>
<dbReference type="GO" id="GO:0008762">
    <property type="term" value="F:UDP-N-acetylmuramate dehydrogenase activity"/>
    <property type="evidence" value="ECO:0007669"/>
    <property type="project" value="UniProtKB-UniRule"/>
</dbReference>
<feature type="domain" description="FAD-binding PCMH-type" evidence="19">
    <location>
        <begin position="49"/>
        <end position="299"/>
    </location>
</feature>
<dbReference type="PANTHER" id="PTHR21071">
    <property type="entry name" value="UDP-N-ACETYLENOLPYRUVOYLGLUCOSAMINE REDUCTASE"/>
    <property type="match status" value="1"/>
</dbReference>
<evidence type="ECO:0000256" key="16">
    <source>
        <dbReference type="ARBA" id="ARBA00048914"/>
    </source>
</evidence>
<keyword evidence="13 17" id="KW-0560">Oxidoreductase</keyword>
<evidence type="ECO:0000256" key="13">
    <source>
        <dbReference type="ARBA" id="ARBA00023002"/>
    </source>
</evidence>
<evidence type="ECO:0000256" key="7">
    <source>
        <dbReference type="ARBA" id="ARBA00022618"/>
    </source>
</evidence>
<evidence type="ECO:0000256" key="3">
    <source>
        <dbReference type="ARBA" id="ARBA00004496"/>
    </source>
</evidence>
<evidence type="ECO:0000259" key="19">
    <source>
        <dbReference type="PROSITE" id="PS51387"/>
    </source>
</evidence>
<evidence type="ECO:0000256" key="11">
    <source>
        <dbReference type="ARBA" id="ARBA00022960"/>
    </source>
</evidence>
<evidence type="ECO:0000313" key="20">
    <source>
        <dbReference type="EMBL" id="NNG35508.1"/>
    </source>
</evidence>
<comment type="cofactor">
    <cofactor evidence="1 17">
        <name>FAD</name>
        <dbReference type="ChEBI" id="CHEBI:57692"/>
    </cofactor>
</comment>
<dbReference type="SUPFAM" id="SSF56194">
    <property type="entry name" value="Uridine diphospho-N-Acetylenolpyruvylglucosamine reductase, MurB, C-terminal domain"/>
    <property type="match status" value="1"/>
</dbReference>
<dbReference type="SUPFAM" id="SSF56176">
    <property type="entry name" value="FAD-binding/transporter-associated domain-like"/>
    <property type="match status" value="1"/>
</dbReference>
<keyword evidence="14 17" id="KW-0131">Cell cycle</keyword>
<evidence type="ECO:0000256" key="1">
    <source>
        <dbReference type="ARBA" id="ARBA00001974"/>
    </source>
</evidence>
<gene>
    <name evidence="17" type="primary">murB</name>
    <name evidence="20" type="ORF">HKD39_07240</name>
</gene>
<evidence type="ECO:0000256" key="10">
    <source>
        <dbReference type="ARBA" id="ARBA00022857"/>
    </source>
</evidence>
<evidence type="ECO:0000256" key="18">
    <source>
        <dbReference type="SAM" id="MobiDB-lite"/>
    </source>
</evidence>
<dbReference type="InterPro" id="IPR016167">
    <property type="entry name" value="FAD-bd_PCMH_sub1"/>
</dbReference>
<evidence type="ECO:0000256" key="15">
    <source>
        <dbReference type="ARBA" id="ARBA00023316"/>
    </source>
</evidence>
<proteinExistence type="inferred from homology"/>
<dbReference type="UniPathway" id="UPA00219"/>
<feature type="compositionally biased region" description="Low complexity" evidence="18">
    <location>
        <begin position="29"/>
        <end position="39"/>
    </location>
</feature>
<dbReference type="NCBIfam" id="NF010478">
    <property type="entry name" value="PRK13903.1"/>
    <property type="match status" value="1"/>
</dbReference>
<keyword evidence="12 17" id="KW-0573">Peptidoglycan synthesis</keyword>
<dbReference type="InterPro" id="IPR003170">
    <property type="entry name" value="MurB"/>
</dbReference>
<dbReference type="Pfam" id="PF01565">
    <property type="entry name" value="FAD_binding_4"/>
    <property type="match status" value="1"/>
</dbReference>
<dbReference type="PROSITE" id="PS51387">
    <property type="entry name" value="FAD_PCMH"/>
    <property type="match status" value="1"/>
</dbReference>
<evidence type="ECO:0000256" key="9">
    <source>
        <dbReference type="ARBA" id="ARBA00022827"/>
    </source>
</evidence>
<dbReference type="EC" id="1.3.1.98" evidence="17"/>
<comment type="similarity">
    <text evidence="5 17">Belongs to the MurB family.</text>
</comment>
<dbReference type="GO" id="GO:0009252">
    <property type="term" value="P:peptidoglycan biosynthetic process"/>
    <property type="evidence" value="ECO:0007669"/>
    <property type="project" value="UniProtKB-UniRule"/>
</dbReference>
<dbReference type="Gene3D" id="3.90.78.10">
    <property type="entry name" value="UDP-N-acetylenolpyruvoylglucosamine reductase, C-terminal domain"/>
    <property type="match status" value="1"/>
</dbReference>
<evidence type="ECO:0000256" key="12">
    <source>
        <dbReference type="ARBA" id="ARBA00022984"/>
    </source>
</evidence>
<reference evidence="20 21" key="1">
    <citation type="submission" date="2020-05" db="EMBL/GenBank/DDBJ databases">
        <title>Nakamurella sp. DB0629 isolated from air conditioner.</title>
        <authorList>
            <person name="Kim D.H."/>
            <person name="Kim D.-U."/>
        </authorList>
    </citation>
    <scope>NUCLEOTIDE SEQUENCE [LARGE SCALE GENOMIC DNA]</scope>
    <source>
        <strain evidence="20 21">DB0629</strain>
    </source>
</reference>
<dbReference type="GO" id="GO:0005829">
    <property type="term" value="C:cytosol"/>
    <property type="evidence" value="ECO:0007669"/>
    <property type="project" value="TreeGrafter"/>
</dbReference>
<comment type="caution">
    <text evidence="20">The sequence shown here is derived from an EMBL/GenBank/DDBJ whole genome shotgun (WGS) entry which is preliminary data.</text>
</comment>
<dbReference type="GO" id="GO:0008360">
    <property type="term" value="P:regulation of cell shape"/>
    <property type="evidence" value="ECO:0007669"/>
    <property type="project" value="UniProtKB-KW"/>
</dbReference>
<evidence type="ECO:0000256" key="8">
    <source>
        <dbReference type="ARBA" id="ARBA00022630"/>
    </source>
</evidence>
<dbReference type="InterPro" id="IPR016169">
    <property type="entry name" value="FAD-bd_PCMH_sub2"/>
</dbReference>
<keyword evidence="8 17" id="KW-0285">Flavoprotein</keyword>
<protein>
    <recommendedName>
        <fullName evidence="17">UDP-N-acetylenolpyruvoylglucosamine reductase</fullName>
        <ecNumber evidence="17">1.3.1.98</ecNumber>
    </recommendedName>
    <alternativeName>
        <fullName evidence="17">UDP-N-acetylmuramate dehydrogenase</fullName>
    </alternativeName>
</protein>
<keyword evidence="11 17" id="KW-0133">Cell shape</keyword>
<comment type="pathway">
    <text evidence="4 17">Cell wall biogenesis; peptidoglycan biosynthesis.</text>
</comment>
<keyword evidence="7 17" id="KW-0132">Cell division</keyword>
<evidence type="ECO:0000256" key="2">
    <source>
        <dbReference type="ARBA" id="ARBA00003921"/>
    </source>
</evidence>
<feature type="region of interest" description="Disordered" evidence="18">
    <location>
        <begin position="14"/>
        <end position="39"/>
    </location>
</feature>
<keyword evidence="6 17" id="KW-0963">Cytoplasm</keyword>
<dbReference type="InterPro" id="IPR006094">
    <property type="entry name" value="Oxid_FAD_bind_N"/>
</dbReference>
<dbReference type="Proteomes" id="UP000562984">
    <property type="component" value="Unassembled WGS sequence"/>
</dbReference>
<evidence type="ECO:0000256" key="6">
    <source>
        <dbReference type="ARBA" id="ARBA00022490"/>
    </source>
</evidence>
<comment type="function">
    <text evidence="2 17">Cell wall formation.</text>
</comment>
<dbReference type="GO" id="GO:0071949">
    <property type="term" value="F:FAD binding"/>
    <property type="evidence" value="ECO:0007669"/>
    <property type="project" value="InterPro"/>
</dbReference>
<dbReference type="InterPro" id="IPR036635">
    <property type="entry name" value="MurB_C_sf"/>
</dbReference>
<dbReference type="Gene3D" id="3.30.465.10">
    <property type="match status" value="1"/>
</dbReference>
<dbReference type="Gene3D" id="3.30.43.10">
    <property type="entry name" value="Uridine Diphospho-n-acetylenolpyruvylglucosamine Reductase, domain 2"/>
    <property type="match status" value="1"/>
</dbReference>
<accession>A0A849A8S9</accession>
<keyword evidence="15 17" id="KW-0961">Cell wall biogenesis/degradation</keyword>
<keyword evidence="21" id="KW-1185">Reference proteome</keyword>
<feature type="active site" evidence="17">
    <location>
        <position position="195"/>
    </location>
</feature>
<comment type="subcellular location">
    <subcellularLocation>
        <location evidence="3 17">Cytoplasm</location>
    </subcellularLocation>
</comment>
<dbReference type="InterPro" id="IPR011601">
    <property type="entry name" value="MurB_C"/>
</dbReference>
<dbReference type="GO" id="GO:0051301">
    <property type="term" value="P:cell division"/>
    <property type="evidence" value="ECO:0007669"/>
    <property type="project" value="UniProtKB-KW"/>
</dbReference>
<evidence type="ECO:0000313" key="21">
    <source>
        <dbReference type="Proteomes" id="UP000562984"/>
    </source>
</evidence>
<keyword evidence="9 17" id="KW-0274">FAD</keyword>
<dbReference type="AlphaFoldDB" id="A0A849A8S9"/>
<comment type="catalytic activity">
    <reaction evidence="16 17">
        <text>UDP-N-acetyl-alpha-D-muramate + NADP(+) = UDP-N-acetyl-3-O-(1-carboxyvinyl)-alpha-D-glucosamine + NADPH + H(+)</text>
        <dbReference type="Rhea" id="RHEA:12248"/>
        <dbReference type="ChEBI" id="CHEBI:15378"/>
        <dbReference type="ChEBI" id="CHEBI:57783"/>
        <dbReference type="ChEBI" id="CHEBI:58349"/>
        <dbReference type="ChEBI" id="CHEBI:68483"/>
        <dbReference type="ChEBI" id="CHEBI:70757"/>
        <dbReference type="EC" id="1.3.1.98"/>
    </reaction>
</comment>